<reference evidence="1" key="1">
    <citation type="submission" date="2021-02" db="EMBL/GenBank/DDBJ databases">
        <authorList>
            <person name="Nowell W R."/>
        </authorList>
    </citation>
    <scope>NUCLEOTIDE SEQUENCE</scope>
</reference>
<evidence type="ECO:0000313" key="2">
    <source>
        <dbReference type="Proteomes" id="UP000663881"/>
    </source>
</evidence>
<dbReference type="AlphaFoldDB" id="A0A820S9Q3"/>
<dbReference type="EMBL" id="CAJOAY010034725">
    <property type="protein sequence ID" value="CAF4446993.1"/>
    <property type="molecule type" value="Genomic_DNA"/>
</dbReference>
<sequence>MNLFERRVFYLNIYVSPFLFSVNINNIPMKNKSIFSFSDKQQINLICEIYSYPKSILQIRLNNQIIHVQETIDCFNDDLSTILLSDSLCLSQTNWRIRVRI</sequence>
<name>A0A820S9Q3_9BILA</name>
<accession>A0A820S9Q3</accession>
<protein>
    <submittedName>
        <fullName evidence="1">Uncharacterized protein</fullName>
    </submittedName>
</protein>
<gene>
    <name evidence="1" type="ORF">OKA104_LOCUS53947</name>
</gene>
<organism evidence="1 2">
    <name type="scientific">Adineta steineri</name>
    <dbReference type="NCBI Taxonomy" id="433720"/>
    <lineage>
        <taxon>Eukaryota</taxon>
        <taxon>Metazoa</taxon>
        <taxon>Spiralia</taxon>
        <taxon>Gnathifera</taxon>
        <taxon>Rotifera</taxon>
        <taxon>Eurotatoria</taxon>
        <taxon>Bdelloidea</taxon>
        <taxon>Adinetida</taxon>
        <taxon>Adinetidae</taxon>
        <taxon>Adineta</taxon>
    </lineage>
</organism>
<dbReference type="Proteomes" id="UP000663881">
    <property type="component" value="Unassembled WGS sequence"/>
</dbReference>
<proteinExistence type="predicted"/>
<feature type="non-terminal residue" evidence="1">
    <location>
        <position position="1"/>
    </location>
</feature>
<comment type="caution">
    <text evidence="1">The sequence shown here is derived from an EMBL/GenBank/DDBJ whole genome shotgun (WGS) entry which is preliminary data.</text>
</comment>
<evidence type="ECO:0000313" key="1">
    <source>
        <dbReference type="EMBL" id="CAF4446993.1"/>
    </source>
</evidence>